<accession>B6U5M3</accession>
<sequence length="36" mass="4234">MRPARGQQGTVRIECDKHWWNALQWAGEDRPRALSL</sequence>
<reference evidence="1" key="1">
    <citation type="journal article" date="2009" name="Plant Mol. Biol.">
        <title>Insights into corn genes derived from large-scale cDNA sequencing.</title>
        <authorList>
            <person name="Alexandrov N.N."/>
            <person name="Brover V.V."/>
            <person name="Freidin S."/>
            <person name="Troukhan M.E."/>
            <person name="Tatarinova T.V."/>
            <person name="Zhang H."/>
            <person name="Swaller T.J."/>
            <person name="Lu Y.P."/>
            <person name="Bouck J."/>
            <person name="Flavell R.B."/>
            <person name="Feldmann K.A."/>
        </authorList>
    </citation>
    <scope>NUCLEOTIDE SEQUENCE</scope>
</reference>
<organism evidence="1">
    <name type="scientific">Zea mays</name>
    <name type="common">Maize</name>
    <dbReference type="NCBI Taxonomy" id="4577"/>
    <lineage>
        <taxon>Eukaryota</taxon>
        <taxon>Viridiplantae</taxon>
        <taxon>Streptophyta</taxon>
        <taxon>Embryophyta</taxon>
        <taxon>Tracheophyta</taxon>
        <taxon>Spermatophyta</taxon>
        <taxon>Magnoliopsida</taxon>
        <taxon>Liliopsida</taxon>
        <taxon>Poales</taxon>
        <taxon>Poaceae</taxon>
        <taxon>PACMAD clade</taxon>
        <taxon>Panicoideae</taxon>
        <taxon>Andropogonodae</taxon>
        <taxon>Andropogoneae</taxon>
        <taxon>Tripsacinae</taxon>
        <taxon>Zea</taxon>
    </lineage>
</organism>
<name>B6U5M3_MAIZE</name>
<protein>
    <submittedName>
        <fullName evidence="1">Uncharacterized protein</fullName>
    </submittedName>
</protein>
<dbReference type="AlphaFoldDB" id="B6U5M3"/>
<dbReference type="EMBL" id="EU972538">
    <property type="protein sequence ID" value="ACG44656.1"/>
    <property type="molecule type" value="mRNA"/>
</dbReference>
<proteinExistence type="evidence at transcript level"/>
<evidence type="ECO:0000313" key="1">
    <source>
        <dbReference type="EMBL" id="ACG44656.1"/>
    </source>
</evidence>